<dbReference type="EMBL" id="KI546094">
    <property type="protein sequence ID" value="EST45475.1"/>
    <property type="molecule type" value="Genomic_DNA"/>
</dbReference>
<protein>
    <submittedName>
        <fullName evidence="1">Uncharacterized protein</fullName>
    </submittedName>
</protein>
<name>V6LLE7_9EUKA</name>
<reference evidence="2" key="2">
    <citation type="submission" date="2020-12" db="EMBL/GenBank/DDBJ databases">
        <title>New Spironucleus salmonicida genome in near-complete chromosomes.</title>
        <authorList>
            <person name="Xu F."/>
            <person name="Kurt Z."/>
            <person name="Jimenez-Gonzalez A."/>
            <person name="Astvaldsson A."/>
            <person name="Andersson J.O."/>
            <person name="Svard S.G."/>
        </authorList>
    </citation>
    <scope>NUCLEOTIDE SEQUENCE</scope>
    <source>
        <strain evidence="2">ATCC 50377</strain>
    </source>
</reference>
<evidence type="ECO:0000313" key="3">
    <source>
        <dbReference type="Proteomes" id="UP000018208"/>
    </source>
</evidence>
<evidence type="ECO:0000313" key="2">
    <source>
        <dbReference type="EMBL" id="KAH0575959.1"/>
    </source>
</evidence>
<dbReference type="Proteomes" id="UP000018208">
    <property type="component" value="Unassembled WGS sequence"/>
</dbReference>
<dbReference type="AlphaFoldDB" id="V6LLE7"/>
<gene>
    <name evidence="1" type="ORF">SS50377_14545</name>
    <name evidence="2" type="ORF">SS50377_21496</name>
</gene>
<organism evidence="1">
    <name type="scientific">Spironucleus salmonicida</name>
    <dbReference type="NCBI Taxonomy" id="348837"/>
    <lineage>
        <taxon>Eukaryota</taxon>
        <taxon>Metamonada</taxon>
        <taxon>Diplomonadida</taxon>
        <taxon>Hexamitidae</taxon>
        <taxon>Hexamitinae</taxon>
        <taxon>Spironucleus</taxon>
    </lineage>
</organism>
<sequence>MNQVAKEINVRIKLLDQQLINIRRFKQKPILKQTQPPKATVSQFSSNQLARLPKTQSQTRILSQRFATTERPFLEELKKLEKQW</sequence>
<proteinExistence type="predicted"/>
<accession>V6LLE7</accession>
<dbReference type="VEuPathDB" id="GiardiaDB:SS50377_21496"/>
<dbReference type="EMBL" id="AUWU02000002">
    <property type="protein sequence ID" value="KAH0575959.1"/>
    <property type="molecule type" value="Genomic_DNA"/>
</dbReference>
<reference evidence="1 2" key="1">
    <citation type="journal article" date="2014" name="PLoS Genet.">
        <title>The Genome of Spironucleus salmonicida Highlights a Fish Pathogen Adapted to Fluctuating Environments.</title>
        <authorList>
            <person name="Xu F."/>
            <person name="Jerlstrom-Hultqvist J."/>
            <person name="Einarsson E."/>
            <person name="Astvaldsson A."/>
            <person name="Svard S.G."/>
            <person name="Andersson J.O."/>
        </authorList>
    </citation>
    <scope>NUCLEOTIDE SEQUENCE</scope>
    <source>
        <strain evidence="2">ATCC 50377</strain>
    </source>
</reference>
<keyword evidence="3" id="KW-1185">Reference proteome</keyword>
<evidence type="ECO:0000313" key="1">
    <source>
        <dbReference type="EMBL" id="EST45475.1"/>
    </source>
</evidence>